<protein>
    <recommendedName>
        <fullName evidence="1">Methyltransferase domain-containing protein</fullName>
    </recommendedName>
</protein>
<dbReference type="Gene3D" id="3.40.50.150">
    <property type="entry name" value="Vaccinia Virus protein VP39"/>
    <property type="match status" value="1"/>
</dbReference>
<evidence type="ECO:0000313" key="3">
    <source>
        <dbReference type="Proteomes" id="UP000053259"/>
    </source>
</evidence>
<proteinExistence type="predicted"/>
<dbReference type="GeneID" id="27316163"/>
<dbReference type="InParanoid" id="A0A0D2A1V0"/>
<dbReference type="InterPro" id="IPR041698">
    <property type="entry name" value="Methyltransf_25"/>
</dbReference>
<dbReference type="InterPro" id="IPR029063">
    <property type="entry name" value="SAM-dependent_MTases_sf"/>
</dbReference>
<dbReference type="VEuPathDB" id="FungiDB:PV09_08190"/>
<dbReference type="EMBL" id="KN847565">
    <property type="protein sequence ID" value="KIW00300.1"/>
    <property type="molecule type" value="Genomic_DNA"/>
</dbReference>
<dbReference type="HOGENOM" id="CLU_049344_1_0_1"/>
<dbReference type="Pfam" id="PF13649">
    <property type="entry name" value="Methyltransf_25"/>
    <property type="match status" value="1"/>
</dbReference>
<gene>
    <name evidence="2" type="ORF">PV09_08190</name>
</gene>
<reference evidence="2 3" key="1">
    <citation type="submission" date="2015-01" db="EMBL/GenBank/DDBJ databases">
        <title>The Genome Sequence of Ochroconis gallopava CBS43764.</title>
        <authorList>
            <consortium name="The Broad Institute Genomics Platform"/>
            <person name="Cuomo C."/>
            <person name="de Hoog S."/>
            <person name="Gorbushina A."/>
            <person name="Stielow B."/>
            <person name="Teixiera M."/>
            <person name="Abouelleil A."/>
            <person name="Chapman S.B."/>
            <person name="Priest M."/>
            <person name="Young S.K."/>
            <person name="Wortman J."/>
            <person name="Nusbaum C."/>
            <person name="Birren B."/>
        </authorList>
    </citation>
    <scope>NUCLEOTIDE SEQUENCE [LARGE SCALE GENOMIC DNA]</scope>
    <source>
        <strain evidence="2 3">CBS 43764</strain>
    </source>
</reference>
<evidence type="ECO:0000259" key="1">
    <source>
        <dbReference type="Pfam" id="PF13649"/>
    </source>
</evidence>
<dbReference type="AlphaFoldDB" id="A0A0D2A1V0"/>
<dbReference type="PANTHER" id="PTHR44942:SF10">
    <property type="entry name" value="METHYLTRANSFERASE TYPE 11 DOMAIN-CONTAINING PROTEIN"/>
    <property type="match status" value="1"/>
</dbReference>
<organism evidence="2 3">
    <name type="scientific">Verruconis gallopava</name>
    <dbReference type="NCBI Taxonomy" id="253628"/>
    <lineage>
        <taxon>Eukaryota</taxon>
        <taxon>Fungi</taxon>
        <taxon>Dikarya</taxon>
        <taxon>Ascomycota</taxon>
        <taxon>Pezizomycotina</taxon>
        <taxon>Dothideomycetes</taxon>
        <taxon>Pleosporomycetidae</taxon>
        <taxon>Venturiales</taxon>
        <taxon>Sympoventuriaceae</taxon>
        <taxon>Verruconis</taxon>
    </lineage>
</organism>
<feature type="domain" description="Methyltransferase" evidence="1">
    <location>
        <begin position="47"/>
        <end position="142"/>
    </location>
</feature>
<sequence>MAARDPTFSKFSVAEGKAYAENRGIQYPPAVFEEILRYHDGGTGLAVDVGCGPGNVTRDLARYFDKVIGLDNSSGMIEAAQAILADEKNGNIAFDIWAAESLDKYAGLEADSVDVITCAVSIHWFDLPAFYRAAAKVLKPGGSIAAWVSAPAKAASSCPHATEINAVFSELNTALKPFKMPANVLADGQYEDLPLPWTIEPPNCDFESSSFKRVVFCEENGNALLKSYPLKLDRLEQGMLSASPYIRWREANPDLAGTNQDISKLHVQKMRDVLGGVEVIDMEVQLVLIMMKKK</sequence>
<dbReference type="RefSeq" id="XP_016210169.1">
    <property type="nucleotide sequence ID" value="XM_016362049.1"/>
</dbReference>
<dbReference type="STRING" id="253628.A0A0D2A1V0"/>
<name>A0A0D2A1V0_9PEZI</name>
<dbReference type="Proteomes" id="UP000053259">
    <property type="component" value="Unassembled WGS sequence"/>
</dbReference>
<evidence type="ECO:0000313" key="2">
    <source>
        <dbReference type="EMBL" id="KIW00300.1"/>
    </source>
</evidence>
<dbReference type="SUPFAM" id="SSF53335">
    <property type="entry name" value="S-adenosyl-L-methionine-dependent methyltransferases"/>
    <property type="match status" value="1"/>
</dbReference>
<accession>A0A0D2A1V0</accession>
<keyword evidence="3" id="KW-1185">Reference proteome</keyword>
<dbReference type="CDD" id="cd02440">
    <property type="entry name" value="AdoMet_MTases"/>
    <property type="match status" value="1"/>
</dbReference>
<dbReference type="InterPro" id="IPR051052">
    <property type="entry name" value="Diverse_substrate_MTase"/>
</dbReference>
<dbReference type="OrthoDB" id="10027013at2759"/>
<dbReference type="PANTHER" id="PTHR44942">
    <property type="entry name" value="METHYLTRANSF_11 DOMAIN-CONTAINING PROTEIN"/>
    <property type="match status" value="1"/>
</dbReference>